<dbReference type="AlphaFoldDB" id="A0AAU9F2S4"/>
<name>A0AAU9F2S4_9BACT</name>
<evidence type="ECO:0008006" key="3">
    <source>
        <dbReference type="Google" id="ProtNLM"/>
    </source>
</evidence>
<protein>
    <recommendedName>
        <fullName evidence="3">DUF1177 domain-containing protein</fullName>
    </recommendedName>
</protein>
<dbReference type="RefSeq" id="WP_338601064.1">
    <property type="nucleotide sequence ID" value="NZ_AP028679.1"/>
</dbReference>
<organism evidence="1 2">
    <name type="scientific">Desulfoferula mesophila</name>
    <dbReference type="NCBI Taxonomy" id="3058419"/>
    <lineage>
        <taxon>Bacteria</taxon>
        <taxon>Pseudomonadati</taxon>
        <taxon>Thermodesulfobacteriota</taxon>
        <taxon>Desulfarculia</taxon>
        <taxon>Desulfarculales</taxon>
        <taxon>Desulfarculaceae</taxon>
        <taxon>Desulfoferula</taxon>
    </lineage>
</organism>
<accession>A0AAU9F2S4</accession>
<keyword evidence="2" id="KW-1185">Reference proteome</keyword>
<dbReference type="InterPro" id="IPR009561">
    <property type="entry name" value="DUF1177"/>
</dbReference>
<dbReference type="KEGG" id="dmp:FAK_29980"/>
<gene>
    <name evidence="1" type="ORF">FAK_29980</name>
</gene>
<dbReference type="Proteomes" id="UP001366166">
    <property type="component" value="Chromosome"/>
</dbReference>
<dbReference type="EMBL" id="AP028679">
    <property type="protein sequence ID" value="BEQ15932.1"/>
    <property type="molecule type" value="Genomic_DNA"/>
</dbReference>
<reference evidence="2" key="1">
    <citation type="journal article" date="2023" name="Arch. Microbiol.">
        <title>Desulfoferula mesophilus gen. nov. sp. nov., a mesophilic sulfate-reducing bacterium isolated from a brackish lake sediment.</title>
        <authorList>
            <person name="Watanabe T."/>
            <person name="Yabe T."/>
            <person name="Tsuji J.M."/>
            <person name="Fukui M."/>
        </authorList>
    </citation>
    <scope>NUCLEOTIDE SEQUENCE [LARGE SCALE GENOMIC DNA]</scope>
    <source>
        <strain evidence="2">12FAK</strain>
    </source>
</reference>
<proteinExistence type="predicted"/>
<dbReference type="Pfam" id="PF06675">
    <property type="entry name" value="DUF1177"/>
    <property type="match status" value="1"/>
</dbReference>
<evidence type="ECO:0000313" key="2">
    <source>
        <dbReference type="Proteomes" id="UP001366166"/>
    </source>
</evidence>
<sequence>MLPEIMEAADLLDDARVDGDKVAGWLAQKGLDQVEVHRVQGPQGHTDFIKARLISPEPGPVLGIVGRLGGIGARPERIGMVSDADGCIVSLACAARLAHMARRGDGLPQGGVIVATHICPNAPTQPHEPTPFMGSPVDMAQMNRMEVDSAMDGILSVDATKGNWVVNQRGFAITSTVKEGWVLRVNERLLELMRFVSGRLPVVLPISTSDITPYGNGVHHVNSIMQPAIATSAPVVGVATTSVVPVAGCATGANQLGDLDEAGRFCLEVAKEFTAGRLSLHDPEEFQRLSELYGSMGHLQGLGGRKG</sequence>
<evidence type="ECO:0000313" key="1">
    <source>
        <dbReference type="EMBL" id="BEQ15932.1"/>
    </source>
</evidence>